<dbReference type="GO" id="GO:0030638">
    <property type="term" value="P:polyketide metabolic process"/>
    <property type="evidence" value="ECO:0007669"/>
    <property type="project" value="InterPro"/>
</dbReference>
<dbReference type="SUPFAM" id="SSF54427">
    <property type="entry name" value="NTF2-like"/>
    <property type="match status" value="1"/>
</dbReference>
<dbReference type="OrthoDB" id="4271232at2759"/>
<dbReference type="EMBL" id="JAPMSZ010000005">
    <property type="protein sequence ID" value="KAJ5101232.1"/>
    <property type="molecule type" value="Genomic_DNA"/>
</dbReference>
<proteinExistence type="predicted"/>
<dbReference type="InterPro" id="IPR009959">
    <property type="entry name" value="Cyclase_SnoaL-like"/>
</dbReference>
<dbReference type="Gene3D" id="3.10.450.50">
    <property type="match status" value="1"/>
</dbReference>
<keyword evidence="2" id="KW-1185">Reference proteome</keyword>
<dbReference type="GeneID" id="81393204"/>
<comment type="caution">
    <text evidence="1">The sequence shown here is derived from an EMBL/GenBank/DDBJ whole genome shotgun (WGS) entry which is preliminary data.</text>
</comment>
<evidence type="ECO:0000313" key="1">
    <source>
        <dbReference type="EMBL" id="KAJ5101232.1"/>
    </source>
</evidence>
<accession>A0A9W9FJE0</accession>
<dbReference type="Proteomes" id="UP001141434">
    <property type="component" value="Unassembled WGS sequence"/>
</dbReference>
<name>A0A9W9FJE0_9EURO</name>
<dbReference type="InterPro" id="IPR032710">
    <property type="entry name" value="NTF2-like_dom_sf"/>
</dbReference>
<dbReference type="Pfam" id="PF07366">
    <property type="entry name" value="SnoaL"/>
    <property type="match status" value="1"/>
</dbReference>
<reference evidence="1" key="2">
    <citation type="journal article" date="2023" name="IMA Fungus">
        <title>Comparative genomic study of the Penicillium genus elucidates a diverse pangenome and 15 lateral gene transfer events.</title>
        <authorList>
            <person name="Petersen C."/>
            <person name="Sorensen T."/>
            <person name="Nielsen M.R."/>
            <person name="Sondergaard T.E."/>
            <person name="Sorensen J.L."/>
            <person name="Fitzpatrick D.A."/>
            <person name="Frisvad J.C."/>
            <person name="Nielsen K.L."/>
        </authorList>
    </citation>
    <scope>NUCLEOTIDE SEQUENCE</scope>
    <source>
        <strain evidence="1">IBT 34128</strain>
    </source>
</reference>
<evidence type="ECO:0008006" key="3">
    <source>
        <dbReference type="Google" id="ProtNLM"/>
    </source>
</evidence>
<evidence type="ECO:0000313" key="2">
    <source>
        <dbReference type="Proteomes" id="UP001141434"/>
    </source>
</evidence>
<protein>
    <recommendedName>
        <fullName evidence="3">SnoaL-like domain-containing protein</fullName>
    </recommendedName>
</protein>
<dbReference type="RefSeq" id="XP_056512063.1">
    <property type="nucleotide sequence ID" value="XM_056654036.1"/>
</dbReference>
<organism evidence="1 2">
    <name type="scientific">Penicillium alfredii</name>
    <dbReference type="NCBI Taxonomy" id="1506179"/>
    <lineage>
        <taxon>Eukaryota</taxon>
        <taxon>Fungi</taxon>
        <taxon>Dikarya</taxon>
        <taxon>Ascomycota</taxon>
        <taxon>Pezizomycotina</taxon>
        <taxon>Eurotiomycetes</taxon>
        <taxon>Eurotiomycetidae</taxon>
        <taxon>Eurotiales</taxon>
        <taxon>Aspergillaceae</taxon>
        <taxon>Penicillium</taxon>
    </lineage>
</organism>
<dbReference type="AlphaFoldDB" id="A0A9W9FJE0"/>
<reference evidence="1" key="1">
    <citation type="submission" date="2022-11" db="EMBL/GenBank/DDBJ databases">
        <authorList>
            <person name="Petersen C."/>
        </authorList>
    </citation>
    <scope>NUCLEOTIDE SEQUENCE</scope>
    <source>
        <strain evidence="1">IBT 34128</strain>
    </source>
</reference>
<sequence length="133" mass="15272">MSPPSLRAHYLHYLEELNSHADRPGWKPDLAAFVGDELHYNDRPLARATYEALISDSVNQLPGLRYHPITLVVDEESKRVACRLEFTVIPKDPYMGVAAGQRMRFYEHVFYDFEDGRIVRVHAVFSTPEVLAT</sequence>
<gene>
    <name evidence="1" type="ORF">NUU61_003454</name>
</gene>